<evidence type="ECO:0000313" key="9">
    <source>
        <dbReference type="Proteomes" id="UP000002279"/>
    </source>
</evidence>
<protein>
    <recommendedName>
        <fullName evidence="7">Immunoglobulin V-set domain-containing protein</fullName>
    </recommendedName>
</protein>
<evidence type="ECO:0000256" key="6">
    <source>
        <dbReference type="SAM" id="Phobius"/>
    </source>
</evidence>
<dbReference type="InterPro" id="IPR013106">
    <property type="entry name" value="Ig_V-set"/>
</dbReference>
<dbReference type="InterPro" id="IPR050671">
    <property type="entry name" value="CD300_family_receptors"/>
</dbReference>
<dbReference type="FunFam" id="2.60.40.10:FF:000370">
    <property type="entry name" value="CMRF35-like molecule 1"/>
    <property type="match status" value="1"/>
</dbReference>
<dbReference type="PANTHER" id="PTHR11860:SF87">
    <property type="entry name" value="CMRF35-LIKE MOLECULE 8"/>
    <property type="match status" value="1"/>
</dbReference>
<reference evidence="8 9" key="1">
    <citation type="journal article" date="2008" name="Nature">
        <title>Genome analysis of the platypus reveals unique signatures of evolution.</title>
        <authorList>
            <person name="Warren W.C."/>
            <person name="Hillier L.W."/>
            <person name="Marshall Graves J.A."/>
            <person name="Birney E."/>
            <person name="Ponting C.P."/>
            <person name="Grutzner F."/>
            <person name="Belov K."/>
            <person name="Miller W."/>
            <person name="Clarke L."/>
            <person name="Chinwalla A.T."/>
            <person name="Yang S.P."/>
            <person name="Heger A."/>
            <person name="Locke D.P."/>
            <person name="Miethke P."/>
            <person name="Waters P.D."/>
            <person name="Veyrunes F."/>
            <person name="Fulton L."/>
            <person name="Fulton B."/>
            <person name="Graves T."/>
            <person name="Wallis J."/>
            <person name="Puente X.S."/>
            <person name="Lopez-Otin C."/>
            <person name="Ordonez G.R."/>
            <person name="Eichler E.E."/>
            <person name="Chen L."/>
            <person name="Cheng Z."/>
            <person name="Deakin J.E."/>
            <person name="Alsop A."/>
            <person name="Thompson K."/>
            <person name="Kirby P."/>
            <person name="Papenfuss A.T."/>
            <person name="Wakefield M.J."/>
            <person name="Olender T."/>
            <person name="Lancet D."/>
            <person name="Huttley G.A."/>
            <person name="Smit A.F."/>
            <person name="Pask A."/>
            <person name="Temple-Smith P."/>
            <person name="Batzer M.A."/>
            <person name="Walker J.A."/>
            <person name="Konkel M.K."/>
            <person name="Harris R.S."/>
            <person name="Whittington C.M."/>
            <person name="Wong E.S."/>
            <person name="Gemmell N.J."/>
            <person name="Buschiazzo E."/>
            <person name="Vargas Jentzsch I.M."/>
            <person name="Merkel A."/>
            <person name="Schmitz J."/>
            <person name="Zemann A."/>
            <person name="Churakov G."/>
            <person name="Kriegs J.O."/>
            <person name="Brosius J."/>
            <person name="Murchison E.P."/>
            <person name="Sachidanandam R."/>
            <person name="Smith C."/>
            <person name="Hannon G.J."/>
            <person name="Tsend-Ayush E."/>
            <person name="McMillan D."/>
            <person name="Attenborough R."/>
            <person name="Rens W."/>
            <person name="Ferguson-Smith M."/>
            <person name="Lefevre C.M."/>
            <person name="Sharp J.A."/>
            <person name="Nicholas K.R."/>
            <person name="Ray D.A."/>
            <person name="Kube M."/>
            <person name="Reinhardt R."/>
            <person name="Pringle T.H."/>
            <person name="Taylor J."/>
            <person name="Jones R.C."/>
            <person name="Nixon B."/>
            <person name="Dacheux J.L."/>
            <person name="Niwa H."/>
            <person name="Sekita Y."/>
            <person name="Huang X."/>
            <person name="Stark A."/>
            <person name="Kheradpour P."/>
            <person name="Kellis M."/>
            <person name="Flicek P."/>
            <person name="Chen Y."/>
            <person name="Webber C."/>
            <person name="Hardison R."/>
            <person name="Nelson J."/>
            <person name="Hallsworth-Pepin K."/>
            <person name="Delehaunty K."/>
            <person name="Markovic C."/>
            <person name="Minx P."/>
            <person name="Feng Y."/>
            <person name="Kremitzki C."/>
            <person name="Mitreva M."/>
            <person name="Glasscock J."/>
            <person name="Wylie T."/>
            <person name="Wohldmann P."/>
            <person name="Thiru P."/>
            <person name="Nhan M.N."/>
            <person name="Pohl C.S."/>
            <person name="Smith S.M."/>
            <person name="Hou S."/>
            <person name="Nefedov M."/>
            <person name="de Jong P.J."/>
            <person name="Renfree M.B."/>
            <person name="Mardis E.R."/>
            <person name="Wilson R.K."/>
        </authorList>
    </citation>
    <scope>NUCLEOTIDE SEQUENCE [LARGE SCALE GENOMIC DNA]</scope>
    <source>
        <strain evidence="8 9">Glennie</strain>
    </source>
</reference>
<dbReference type="Proteomes" id="UP000002279">
    <property type="component" value="Chromosome 15"/>
</dbReference>
<organism evidence="8 9">
    <name type="scientific">Ornithorhynchus anatinus</name>
    <name type="common">Duckbill platypus</name>
    <dbReference type="NCBI Taxonomy" id="9258"/>
    <lineage>
        <taxon>Eukaryota</taxon>
        <taxon>Metazoa</taxon>
        <taxon>Chordata</taxon>
        <taxon>Craniata</taxon>
        <taxon>Vertebrata</taxon>
        <taxon>Euteleostomi</taxon>
        <taxon>Mammalia</taxon>
        <taxon>Monotremata</taxon>
        <taxon>Ornithorhynchidae</taxon>
        <taxon>Ornithorhynchus</taxon>
    </lineage>
</organism>
<evidence type="ECO:0000256" key="5">
    <source>
        <dbReference type="ARBA" id="ARBA00023157"/>
    </source>
</evidence>
<reference evidence="8" key="3">
    <citation type="submission" date="2025-09" db="UniProtKB">
        <authorList>
            <consortium name="Ensembl"/>
        </authorList>
    </citation>
    <scope>IDENTIFICATION</scope>
    <source>
        <strain evidence="8">Glennie</strain>
    </source>
</reference>
<feature type="transmembrane region" description="Helical" evidence="6">
    <location>
        <begin position="189"/>
        <end position="212"/>
    </location>
</feature>
<dbReference type="SUPFAM" id="SSF48726">
    <property type="entry name" value="Immunoglobulin"/>
    <property type="match status" value="1"/>
</dbReference>
<evidence type="ECO:0000256" key="4">
    <source>
        <dbReference type="ARBA" id="ARBA00023136"/>
    </source>
</evidence>
<dbReference type="AlphaFoldDB" id="A0A6I8PG50"/>
<dbReference type="GO" id="GO:0005886">
    <property type="term" value="C:plasma membrane"/>
    <property type="evidence" value="ECO:0000318"/>
    <property type="project" value="GO_Central"/>
</dbReference>
<sequence>MGFGAEFLEREGGKMNQENRRKIMLLTCVLLFLCIPGCYLLGGPKELRGIVGESLRVQCRYEEEHRMSGKYWCRRGYWLACSKIVETRGSGEEVTIGRMSIRDDPRDLTFFVTMKHLVEDDSGSYACGINTTRKDPKFWIMVLVSKASATNVIKSTPKGSRGAPDSPLRTYSKKTPAPIPLSRSFLGNIHIQILVFLKVPIFLSLLCAVFWVNRPWRTLRKGDVHSNQ</sequence>
<keyword evidence="4 6" id="KW-0472">Membrane</keyword>
<name>A0A6I8PG50_ORNAN</name>
<dbReference type="FunCoup" id="A0A6I8PG50">
    <property type="interactions" value="291"/>
</dbReference>
<dbReference type="OMA" id="RPWRTPW"/>
<evidence type="ECO:0000313" key="8">
    <source>
        <dbReference type="Ensembl" id="ENSOANP00000053846.1"/>
    </source>
</evidence>
<dbReference type="CDD" id="cd05716">
    <property type="entry name" value="IgV_pIgR_like"/>
    <property type="match status" value="1"/>
</dbReference>
<dbReference type="RefSeq" id="XP_028935438.1">
    <property type="nucleotide sequence ID" value="XM_029079605.2"/>
</dbReference>
<keyword evidence="5" id="KW-1015">Disulfide bond</keyword>
<dbReference type="OrthoDB" id="8959642at2759"/>
<dbReference type="Gene3D" id="2.60.40.10">
    <property type="entry name" value="Immunoglobulins"/>
    <property type="match status" value="1"/>
</dbReference>
<keyword evidence="6" id="KW-1133">Transmembrane helix</keyword>
<dbReference type="Ensembl" id="ENSOANT00000075230.1">
    <property type="protein sequence ID" value="ENSOANP00000053846.1"/>
    <property type="gene ID" value="ENSOANG00000049056.1"/>
</dbReference>
<evidence type="ECO:0000256" key="2">
    <source>
        <dbReference type="ARBA" id="ARBA00022692"/>
    </source>
</evidence>
<gene>
    <name evidence="8" type="primary">LOC114816898</name>
</gene>
<dbReference type="GeneTree" id="ENSGT00940000159622"/>
<dbReference type="PANTHER" id="PTHR11860">
    <property type="entry name" value="POLYMERIC-IMMUNOGLOBULIN RECEPTOR"/>
    <property type="match status" value="1"/>
</dbReference>
<dbReference type="InParanoid" id="A0A6I8PG50"/>
<dbReference type="GeneID" id="114816898"/>
<dbReference type="GO" id="GO:0007165">
    <property type="term" value="P:signal transduction"/>
    <property type="evidence" value="ECO:0000318"/>
    <property type="project" value="GO_Central"/>
</dbReference>
<evidence type="ECO:0000259" key="7">
    <source>
        <dbReference type="Pfam" id="PF07686"/>
    </source>
</evidence>
<feature type="domain" description="Immunoglobulin V-set" evidence="7">
    <location>
        <begin position="43"/>
        <end position="132"/>
    </location>
</feature>
<keyword evidence="3" id="KW-0732">Signal</keyword>
<dbReference type="Pfam" id="PF07686">
    <property type="entry name" value="V-set"/>
    <property type="match status" value="1"/>
</dbReference>
<keyword evidence="2 6" id="KW-0812">Transmembrane</keyword>
<comment type="subcellular location">
    <subcellularLocation>
        <location evidence="1">Membrane</location>
    </subcellularLocation>
</comment>
<proteinExistence type="predicted"/>
<dbReference type="KEGG" id="oaa:114816898"/>
<accession>A0A6I8PG50</accession>
<dbReference type="Bgee" id="ENSOANG00000049056">
    <property type="expression patterns" value="Expressed in female reproductive system and 1 other cell type or tissue"/>
</dbReference>
<keyword evidence="9" id="KW-1185">Reference proteome</keyword>
<evidence type="ECO:0000256" key="1">
    <source>
        <dbReference type="ARBA" id="ARBA00004370"/>
    </source>
</evidence>
<dbReference type="GO" id="GO:0004888">
    <property type="term" value="F:transmembrane signaling receptor activity"/>
    <property type="evidence" value="ECO:0000318"/>
    <property type="project" value="GO_Central"/>
</dbReference>
<dbReference type="InterPro" id="IPR013783">
    <property type="entry name" value="Ig-like_fold"/>
</dbReference>
<reference evidence="8" key="2">
    <citation type="submission" date="2025-08" db="UniProtKB">
        <authorList>
            <consortium name="Ensembl"/>
        </authorList>
    </citation>
    <scope>IDENTIFICATION</scope>
    <source>
        <strain evidence="8">Glennie</strain>
    </source>
</reference>
<evidence type="ECO:0000256" key="3">
    <source>
        <dbReference type="ARBA" id="ARBA00022729"/>
    </source>
</evidence>
<dbReference type="InterPro" id="IPR036179">
    <property type="entry name" value="Ig-like_dom_sf"/>
</dbReference>
<feature type="transmembrane region" description="Helical" evidence="6">
    <location>
        <begin position="23"/>
        <end position="42"/>
    </location>
</feature>